<name>A0ABD3HNX2_9MARC</name>
<dbReference type="EMBL" id="JBJQOH010000003">
    <property type="protein sequence ID" value="KAL3691960.1"/>
    <property type="molecule type" value="Genomic_DNA"/>
</dbReference>
<dbReference type="Proteomes" id="UP001633002">
    <property type="component" value="Unassembled WGS sequence"/>
</dbReference>
<reference evidence="2 3" key="1">
    <citation type="submission" date="2024-09" db="EMBL/GenBank/DDBJ databases">
        <title>Chromosome-scale assembly of Riccia sorocarpa.</title>
        <authorList>
            <person name="Paukszto L."/>
        </authorList>
    </citation>
    <scope>NUCLEOTIDE SEQUENCE [LARGE SCALE GENOMIC DNA]</scope>
    <source>
        <strain evidence="2">LP-2024</strain>
        <tissue evidence="2">Aerial parts of the thallus</tissue>
    </source>
</reference>
<gene>
    <name evidence="2" type="ORF">R1sor_005611</name>
</gene>
<comment type="caution">
    <text evidence="2">The sequence shown here is derived from an EMBL/GenBank/DDBJ whole genome shotgun (WGS) entry which is preliminary data.</text>
</comment>
<dbReference type="AlphaFoldDB" id="A0ABD3HNX2"/>
<evidence type="ECO:0000313" key="3">
    <source>
        <dbReference type="Proteomes" id="UP001633002"/>
    </source>
</evidence>
<feature type="region of interest" description="Disordered" evidence="1">
    <location>
        <begin position="88"/>
        <end position="150"/>
    </location>
</feature>
<proteinExistence type="predicted"/>
<protein>
    <submittedName>
        <fullName evidence="2">Uncharacterized protein</fullName>
    </submittedName>
</protein>
<accession>A0ABD3HNX2</accession>
<organism evidence="2 3">
    <name type="scientific">Riccia sorocarpa</name>
    <dbReference type="NCBI Taxonomy" id="122646"/>
    <lineage>
        <taxon>Eukaryota</taxon>
        <taxon>Viridiplantae</taxon>
        <taxon>Streptophyta</taxon>
        <taxon>Embryophyta</taxon>
        <taxon>Marchantiophyta</taxon>
        <taxon>Marchantiopsida</taxon>
        <taxon>Marchantiidae</taxon>
        <taxon>Marchantiales</taxon>
        <taxon>Ricciaceae</taxon>
        <taxon>Riccia</taxon>
    </lineage>
</organism>
<evidence type="ECO:0000313" key="2">
    <source>
        <dbReference type="EMBL" id="KAL3691960.1"/>
    </source>
</evidence>
<keyword evidence="3" id="KW-1185">Reference proteome</keyword>
<feature type="compositionally biased region" description="Low complexity" evidence="1">
    <location>
        <begin position="101"/>
        <end position="112"/>
    </location>
</feature>
<sequence length="150" mass="16727">MQTPESNPTDPAFTRAVDAALHHLLDNRQQQPISELQQQQRAQADRVRQLLDHTIRPRPASPIQTASACERTAHTFVFGMELDPIVRRPQSPINLNEDPVEQQQQEHTQQEQVMEIDPALAVDTPSGSSSNMHSDAALSQLGDPSITQPR</sequence>
<evidence type="ECO:0000256" key="1">
    <source>
        <dbReference type="SAM" id="MobiDB-lite"/>
    </source>
</evidence>